<keyword evidence="2" id="KW-0723">Serine/threonine-protein kinase</keyword>
<accession>A0CCU6</accession>
<dbReference type="AlphaFoldDB" id="A0CCU6"/>
<evidence type="ECO:0000256" key="1">
    <source>
        <dbReference type="ARBA" id="ARBA00012411"/>
    </source>
</evidence>
<dbReference type="EC" id="2.7.11.24" evidence="1"/>
<dbReference type="InterPro" id="IPR000719">
    <property type="entry name" value="Prot_kinase_dom"/>
</dbReference>
<feature type="compositionally biased region" description="Polar residues" evidence="9">
    <location>
        <begin position="416"/>
        <end position="448"/>
    </location>
</feature>
<dbReference type="GO" id="GO:0005524">
    <property type="term" value="F:ATP binding"/>
    <property type="evidence" value="ECO:0007669"/>
    <property type="project" value="UniProtKB-KW"/>
</dbReference>
<keyword evidence="5" id="KW-0418">Kinase</keyword>
<dbReference type="EMBL" id="CT868061">
    <property type="protein sequence ID" value="CAK68613.1"/>
    <property type="molecule type" value="Genomic_DNA"/>
</dbReference>
<dbReference type="FunFam" id="3.30.200.20:FF:000166">
    <property type="entry name" value="Mitogen-activated protein kinase"/>
    <property type="match status" value="1"/>
</dbReference>
<dbReference type="Gene3D" id="3.30.200.20">
    <property type="entry name" value="Phosphorylase Kinase, domain 1"/>
    <property type="match status" value="1"/>
</dbReference>
<evidence type="ECO:0000313" key="12">
    <source>
        <dbReference type="Proteomes" id="UP000000600"/>
    </source>
</evidence>
<dbReference type="Gene3D" id="1.10.510.10">
    <property type="entry name" value="Transferase(Phosphotransferase) domain 1"/>
    <property type="match status" value="1"/>
</dbReference>
<dbReference type="InterPro" id="IPR008271">
    <property type="entry name" value="Ser/Thr_kinase_AS"/>
</dbReference>
<dbReference type="GO" id="GO:0035556">
    <property type="term" value="P:intracellular signal transduction"/>
    <property type="evidence" value="ECO:0000318"/>
    <property type="project" value="GO_Central"/>
</dbReference>
<dbReference type="InParanoid" id="A0CCU6"/>
<proteinExistence type="predicted"/>
<feature type="compositionally biased region" description="Polar residues" evidence="9">
    <location>
        <begin position="365"/>
        <end position="376"/>
    </location>
</feature>
<keyword evidence="6" id="KW-0067">ATP-binding</keyword>
<organism evidence="11 12">
    <name type="scientific">Paramecium tetraurelia</name>
    <dbReference type="NCBI Taxonomy" id="5888"/>
    <lineage>
        <taxon>Eukaryota</taxon>
        <taxon>Sar</taxon>
        <taxon>Alveolata</taxon>
        <taxon>Ciliophora</taxon>
        <taxon>Intramacronucleata</taxon>
        <taxon>Oligohymenophorea</taxon>
        <taxon>Peniculida</taxon>
        <taxon>Parameciidae</taxon>
        <taxon>Paramecium</taxon>
    </lineage>
</organism>
<evidence type="ECO:0000256" key="7">
    <source>
        <dbReference type="ARBA" id="ARBA00047592"/>
    </source>
</evidence>
<dbReference type="HOGENOM" id="CLU_000288_181_14_1"/>
<evidence type="ECO:0000256" key="5">
    <source>
        <dbReference type="ARBA" id="ARBA00022777"/>
    </source>
</evidence>
<dbReference type="SUPFAM" id="SSF56112">
    <property type="entry name" value="Protein kinase-like (PK-like)"/>
    <property type="match status" value="1"/>
</dbReference>
<feature type="region of interest" description="Disordered" evidence="9">
    <location>
        <begin position="365"/>
        <end position="450"/>
    </location>
</feature>
<dbReference type="FunFam" id="1.10.510.10:FF:000238">
    <property type="entry name" value="Mitogen-activated protein kinase"/>
    <property type="match status" value="1"/>
</dbReference>
<keyword evidence="3" id="KW-0808">Transferase</keyword>
<dbReference type="GO" id="GO:0005737">
    <property type="term" value="C:cytoplasm"/>
    <property type="evidence" value="ECO:0000318"/>
    <property type="project" value="GO_Central"/>
</dbReference>
<dbReference type="RefSeq" id="XP_001436010.1">
    <property type="nucleotide sequence ID" value="XM_001435973.2"/>
</dbReference>
<evidence type="ECO:0000259" key="10">
    <source>
        <dbReference type="PROSITE" id="PS50011"/>
    </source>
</evidence>
<dbReference type="GO" id="GO:0004674">
    <property type="term" value="F:protein serine/threonine kinase activity"/>
    <property type="evidence" value="ECO:0000318"/>
    <property type="project" value="GO_Central"/>
</dbReference>
<evidence type="ECO:0000256" key="9">
    <source>
        <dbReference type="SAM" id="MobiDB-lite"/>
    </source>
</evidence>
<dbReference type="CDD" id="cd07852">
    <property type="entry name" value="STKc_MAPK15-like"/>
    <property type="match status" value="1"/>
</dbReference>
<dbReference type="InterPro" id="IPR050117">
    <property type="entry name" value="MAPK"/>
</dbReference>
<evidence type="ECO:0000256" key="3">
    <source>
        <dbReference type="ARBA" id="ARBA00022679"/>
    </source>
</evidence>
<dbReference type="GeneID" id="5021795"/>
<comment type="catalytic activity">
    <reaction evidence="7">
        <text>L-threonyl-[protein] + ATP = O-phospho-L-threonyl-[protein] + ADP + H(+)</text>
        <dbReference type="Rhea" id="RHEA:46608"/>
        <dbReference type="Rhea" id="RHEA-COMP:11060"/>
        <dbReference type="Rhea" id="RHEA-COMP:11605"/>
        <dbReference type="ChEBI" id="CHEBI:15378"/>
        <dbReference type="ChEBI" id="CHEBI:30013"/>
        <dbReference type="ChEBI" id="CHEBI:30616"/>
        <dbReference type="ChEBI" id="CHEBI:61977"/>
        <dbReference type="ChEBI" id="CHEBI:456216"/>
        <dbReference type="EC" id="2.7.11.24"/>
    </reaction>
</comment>
<comment type="catalytic activity">
    <reaction evidence="8">
        <text>L-seryl-[protein] + ATP = O-phospho-L-seryl-[protein] + ADP + H(+)</text>
        <dbReference type="Rhea" id="RHEA:17989"/>
        <dbReference type="Rhea" id="RHEA-COMP:9863"/>
        <dbReference type="Rhea" id="RHEA-COMP:11604"/>
        <dbReference type="ChEBI" id="CHEBI:15378"/>
        <dbReference type="ChEBI" id="CHEBI:29999"/>
        <dbReference type="ChEBI" id="CHEBI:30616"/>
        <dbReference type="ChEBI" id="CHEBI:83421"/>
        <dbReference type="ChEBI" id="CHEBI:456216"/>
        <dbReference type="EC" id="2.7.11.24"/>
    </reaction>
</comment>
<reference evidence="11 12" key="1">
    <citation type="journal article" date="2006" name="Nature">
        <title>Global trends of whole-genome duplications revealed by the ciliate Paramecium tetraurelia.</title>
        <authorList>
            <consortium name="Genoscope"/>
            <person name="Aury J.-M."/>
            <person name="Jaillon O."/>
            <person name="Duret L."/>
            <person name="Noel B."/>
            <person name="Jubin C."/>
            <person name="Porcel B.M."/>
            <person name="Segurens B."/>
            <person name="Daubin V."/>
            <person name="Anthouard V."/>
            <person name="Aiach N."/>
            <person name="Arnaiz O."/>
            <person name="Billaut A."/>
            <person name="Beisson J."/>
            <person name="Blanc I."/>
            <person name="Bouhouche K."/>
            <person name="Camara F."/>
            <person name="Duharcourt S."/>
            <person name="Guigo R."/>
            <person name="Gogendeau D."/>
            <person name="Katinka M."/>
            <person name="Keller A.-M."/>
            <person name="Kissmehl R."/>
            <person name="Klotz C."/>
            <person name="Koll F."/>
            <person name="Le Moue A."/>
            <person name="Lepere C."/>
            <person name="Malinsky S."/>
            <person name="Nowacki M."/>
            <person name="Nowak J.K."/>
            <person name="Plattner H."/>
            <person name="Poulain J."/>
            <person name="Ruiz F."/>
            <person name="Serrano V."/>
            <person name="Zagulski M."/>
            <person name="Dessen P."/>
            <person name="Betermier M."/>
            <person name="Weissenbach J."/>
            <person name="Scarpelli C."/>
            <person name="Schachter V."/>
            <person name="Sperling L."/>
            <person name="Meyer E."/>
            <person name="Cohen J."/>
            <person name="Wincker P."/>
        </authorList>
    </citation>
    <scope>NUCLEOTIDE SEQUENCE [LARGE SCALE GENOMIC DNA]</scope>
    <source>
        <strain evidence="11 12">Stock d4-2</strain>
    </source>
</reference>
<feature type="domain" description="Protein kinase" evidence="10">
    <location>
        <begin position="25"/>
        <end position="313"/>
    </location>
</feature>
<evidence type="ECO:0000256" key="6">
    <source>
        <dbReference type="ARBA" id="ARBA00022840"/>
    </source>
</evidence>
<dbReference type="PANTHER" id="PTHR24055">
    <property type="entry name" value="MITOGEN-ACTIVATED PROTEIN KINASE"/>
    <property type="match status" value="1"/>
</dbReference>
<evidence type="ECO:0000256" key="8">
    <source>
        <dbReference type="ARBA" id="ARBA00048312"/>
    </source>
</evidence>
<dbReference type="GO" id="GO:0106310">
    <property type="term" value="F:protein serine kinase activity"/>
    <property type="evidence" value="ECO:0007669"/>
    <property type="project" value="RHEA"/>
</dbReference>
<dbReference type="GO" id="GO:0005634">
    <property type="term" value="C:nucleus"/>
    <property type="evidence" value="ECO:0000318"/>
    <property type="project" value="GO_Central"/>
</dbReference>
<dbReference type="InterPro" id="IPR011009">
    <property type="entry name" value="Kinase-like_dom_sf"/>
</dbReference>
<feature type="compositionally biased region" description="Basic and acidic residues" evidence="9">
    <location>
        <begin position="385"/>
        <end position="397"/>
    </location>
</feature>
<keyword evidence="4" id="KW-0547">Nucleotide-binding</keyword>
<dbReference type="eggNOG" id="KOG0660">
    <property type="taxonomic scope" value="Eukaryota"/>
</dbReference>
<dbReference type="GO" id="GO:0004707">
    <property type="term" value="F:MAP kinase activity"/>
    <property type="evidence" value="ECO:0007669"/>
    <property type="project" value="UniProtKB-EC"/>
</dbReference>
<dbReference type="PROSITE" id="PS00108">
    <property type="entry name" value="PROTEIN_KINASE_ST"/>
    <property type="match status" value="1"/>
</dbReference>
<protein>
    <recommendedName>
        <fullName evidence="1">mitogen-activated protein kinase</fullName>
        <ecNumber evidence="1">2.7.11.24</ecNumber>
    </recommendedName>
</protein>
<dbReference type="STRING" id="5888.A0CCU6"/>
<dbReference type="OMA" id="EQLNNHE"/>
<gene>
    <name evidence="11" type="ORF">GSPATT00037398001</name>
</gene>
<keyword evidence="12" id="KW-1185">Reference proteome</keyword>
<dbReference type="SMART" id="SM00220">
    <property type="entry name" value="S_TKc"/>
    <property type="match status" value="1"/>
</dbReference>
<dbReference type="InterPro" id="IPR003527">
    <property type="entry name" value="MAP_kinase_CS"/>
</dbReference>
<dbReference type="Pfam" id="PF00069">
    <property type="entry name" value="Pkinase"/>
    <property type="match status" value="1"/>
</dbReference>
<dbReference type="KEGG" id="ptm:GSPATT00037398001"/>
<sequence length="528" mass="61115">MQPSSKQPPKEDEQCSVEDHILKKFELLEFKGKGAYGVVWKAIDRKTKQIVALKKIFDAFHNVTDSQRTFREVMFLEQLNNHENIIKLTSVIKAENNKDLYMVFDYMETDLHKVIRANILEPVHKRYIVYQVLKGLKYLHTGELIHRDLKPSNLLINSECKVKVADFGLARSVAKPDDNTNPILTEYVATRWYRAPEILLGSQYYSKAVDMWSLGCIVGEMIVGKAIFPGTSTMNQIERIIELCDRPKPEDIEALRAPLAERVLDDIKTQKRKSFAQYFSAASEDAIDFLRKTLVYNPNKRMTVEQAFEHRYVKEFKNCEDETKRDSPFETYMDDNRKYSIKEYQNFLYNRIVQKKRNEHKSSLMFRNQNNGSVNLSVDKSPSPTKKDSSIVKKDSETSNIDNDFQHHGHGRALHQKSQSYSQGQFMQRKNTSQEDTQFQVSTHQSPTYKKHQQMFPIVDSSSPINKGSRKSSLDKKLQSTMTSALMQATLSQQQFSRKGSQGSISKTTVFNKSTINTQYNSLFQKKK</sequence>
<name>A0CCU6_PARTE</name>
<evidence type="ECO:0000256" key="2">
    <source>
        <dbReference type="ARBA" id="ARBA00022527"/>
    </source>
</evidence>
<dbReference type="PROSITE" id="PS50011">
    <property type="entry name" value="PROTEIN_KINASE_DOM"/>
    <property type="match status" value="1"/>
</dbReference>
<dbReference type="PROSITE" id="PS01351">
    <property type="entry name" value="MAPK"/>
    <property type="match status" value="1"/>
</dbReference>
<evidence type="ECO:0000256" key="4">
    <source>
        <dbReference type="ARBA" id="ARBA00022741"/>
    </source>
</evidence>
<dbReference type="Proteomes" id="UP000000600">
    <property type="component" value="Unassembled WGS sequence"/>
</dbReference>
<evidence type="ECO:0000313" key="11">
    <source>
        <dbReference type="EMBL" id="CAK68613.1"/>
    </source>
</evidence>
<dbReference type="OrthoDB" id="192887at2759"/>